<name>A0AA38NK96_9AGAR</name>
<dbReference type="AlphaFoldDB" id="A0AA38NK96"/>
<reference evidence="1" key="1">
    <citation type="submission" date="2022-08" db="EMBL/GenBank/DDBJ databases">
        <authorList>
            <consortium name="DOE Joint Genome Institute"/>
            <person name="Min B."/>
            <person name="Riley R."/>
            <person name="Sierra-Patev S."/>
            <person name="Naranjo-Ortiz M."/>
            <person name="Looney B."/>
            <person name="Konkel Z."/>
            <person name="Slot J.C."/>
            <person name="Sakamoto Y."/>
            <person name="Steenwyk J.L."/>
            <person name="Rokas A."/>
            <person name="Carro J."/>
            <person name="Camarero S."/>
            <person name="Ferreira P."/>
            <person name="Molpeceres G."/>
            <person name="Ruiz-Duenas F.J."/>
            <person name="Serrano A."/>
            <person name="Henrissat B."/>
            <person name="Drula E."/>
            <person name="Hughes K.W."/>
            <person name="Mata J.L."/>
            <person name="Ishikawa N.K."/>
            <person name="Vargas-Isla R."/>
            <person name="Ushijima S."/>
            <person name="Smith C.A."/>
            <person name="Ahrendt S."/>
            <person name="Andreopoulos W."/>
            <person name="He G."/>
            <person name="Labutti K."/>
            <person name="Lipzen A."/>
            <person name="Ng V."/>
            <person name="Sandor L."/>
            <person name="Barry K."/>
            <person name="Martinez A.T."/>
            <person name="Xiao Y."/>
            <person name="Gibbons J.G."/>
            <person name="Terashima K."/>
            <person name="Hibbett D.S."/>
            <person name="Grigoriev I.V."/>
        </authorList>
    </citation>
    <scope>NUCLEOTIDE SEQUENCE</scope>
    <source>
        <strain evidence="1">TFB10291</strain>
    </source>
</reference>
<dbReference type="Proteomes" id="UP001163798">
    <property type="component" value="Unassembled WGS sequence"/>
</dbReference>
<sequence length="118" mass="13597">MLLCHQRRVFHGLALRATLLPPVLALSRSLMFLHLTVHLMNAKVISRLLLLKTRSSELRVEKRKNSSGGNICEDDQILCYELMSQMIQTPVMARIAMNTQERTTEELLSYPCIYGRIR</sequence>
<gene>
    <name evidence="1" type="ORF">GGU10DRAFT_364478</name>
</gene>
<accession>A0AA38NK96</accession>
<proteinExistence type="predicted"/>
<protein>
    <submittedName>
        <fullName evidence="1">Uncharacterized protein</fullName>
    </submittedName>
</protein>
<comment type="caution">
    <text evidence="1">The sequence shown here is derived from an EMBL/GenBank/DDBJ whole genome shotgun (WGS) entry which is preliminary data.</text>
</comment>
<keyword evidence="2" id="KW-1185">Reference proteome</keyword>
<evidence type="ECO:0000313" key="2">
    <source>
        <dbReference type="Proteomes" id="UP001163798"/>
    </source>
</evidence>
<dbReference type="EMBL" id="MU793494">
    <property type="protein sequence ID" value="KAJ3782179.1"/>
    <property type="molecule type" value="Genomic_DNA"/>
</dbReference>
<evidence type="ECO:0000313" key="1">
    <source>
        <dbReference type="EMBL" id="KAJ3782179.1"/>
    </source>
</evidence>
<organism evidence="1 2">
    <name type="scientific">Lentinula aff. detonsa</name>
    <dbReference type="NCBI Taxonomy" id="2804958"/>
    <lineage>
        <taxon>Eukaryota</taxon>
        <taxon>Fungi</taxon>
        <taxon>Dikarya</taxon>
        <taxon>Basidiomycota</taxon>
        <taxon>Agaricomycotina</taxon>
        <taxon>Agaricomycetes</taxon>
        <taxon>Agaricomycetidae</taxon>
        <taxon>Agaricales</taxon>
        <taxon>Marasmiineae</taxon>
        <taxon>Omphalotaceae</taxon>
        <taxon>Lentinula</taxon>
    </lineage>
</organism>